<dbReference type="CDD" id="cd00009">
    <property type="entry name" value="AAA"/>
    <property type="match status" value="1"/>
</dbReference>
<evidence type="ECO:0000313" key="12">
    <source>
        <dbReference type="EMBL" id="THG16287.1"/>
    </source>
</evidence>
<dbReference type="SUPFAM" id="SSF48019">
    <property type="entry name" value="post-AAA+ oligomerization domain-like"/>
    <property type="match status" value="1"/>
</dbReference>
<keyword evidence="5" id="KW-0067">ATP-binding</keyword>
<dbReference type="Pfam" id="PF22608">
    <property type="entry name" value="DNAX_ATPase_lid"/>
    <property type="match status" value="1"/>
</dbReference>
<feature type="region of interest" description="Disordered" evidence="8">
    <location>
        <begin position="779"/>
        <end position="811"/>
    </location>
</feature>
<feature type="compositionally biased region" description="Basic and acidic residues" evidence="8">
    <location>
        <begin position="884"/>
        <end position="893"/>
    </location>
</feature>
<feature type="compositionally biased region" description="Basic and acidic residues" evidence="8">
    <location>
        <begin position="102"/>
        <end position="116"/>
    </location>
</feature>
<evidence type="ECO:0000313" key="13">
    <source>
        <dbReference type="Proteomes" id="UP000306102"/>
    </source>
</evidence>
<evidence type="ECO:0000256" key="3">
    <source>
        <dbReference type="ARBA" id="ARBA00022741"/>
    </source>
</evidence>
<feature type="region of interest" description="Disordered" evidence="8">
    <location>
        <begin position="23"/>
        <end position="53"/>
    </location>
</feature>
<feature type="compositionally biased region" description="Acidic residues" evidence="8">
    <location>
        <begin position="787"/>
        <end position="802"/>
    </location>
</feature>
<dbReference type="InterPro" id="IPR050238">
    <property type="entry name" value="DNA_Rep/Repair_Clamp_Loader"/>
</dbReference>
<feature type="domain" description="DNA polymerase III subunit gamma/tau helical lid" evidence="10">
    <location>
        <begin position="352"/>
        <end position="389"/>
    </location>
</feature>
<name>A0A4V3WPG2_CAMSN</name>
<comment type="caution">
    <text evidence="12">The sequence shown here is derived from an EMBL/GenBank/DDBJ whole genome shotgun (WGS) entry which is preliminary data.</text>
</comment>
<evidence type="ECO:0000256" key="4">
    <source>
        <dbReference type="ARBA" id="ARBA00022833"/>
    </source>
</evidence>
<dbReference type="InterPro" id="IPR054506">
    <property type="entry name" value="DnaA_N-like_STI"/>
</dbReference>
<feature type="compositionally biased region" description="Low complexity" evidence="8">
    <location>
        <begin position="751"/>
        <end position="763"/>
    </location>
</feature>
<dbReference type="Gene3D" id="1.10.8.60">
    <property type="match status" value="1"/>
</dbReference>
<feature type="region of interest" description="Disordered" evidence="8">
    <location>
        <begin position="87"/>
        <end position="139"/>
    </location>
</feature>
<proteinExistence type="inferred from homology"/>
<evidence type="ECO:0000256" key="2">
    <source>
        <dbReference type="ARBA" id="ARBA00022723"/>
    </source>
</evidence>
<dbReference type="Gene3D" id="1.20.272.10">
    <property type="match status" value="1"/>
</dbReference>
<reference evidence="12 13" key="1">
    <citation type="journal article" date="2018" name="Proc. Natl. Acad. Sci. U.S.A.">
        <title>Draft genome sequence of Camellia sinensis var. sinensis provides insights into the evolution of the tea genome and tea quality.</title>
        <authorList>
            <person name="Wei C."/>
            <person name="Yang H."/>
            <person name="Wang S."/>
            <person name="Zhao J."/>
            <person name="Liu C."/>
            <person name="Gao L."/>
            <person name="Xia E."/>
            <person name="Lu Y."/>
            <person name="Tai Y."/>
            <person name="She G."/>
            <person name="Sun J."/>
            <person name="Cao H."/>
            <person name="Tong W."/>
            <person name="Gao Q."/>
            <person name="Li Y."/>
            <person name="Deng W."/>
            <person name="Jiang X."/>
            <person name="Wang W."/>
            <person name="Chen Q."/>
            <person name="Zhang S."/>
            <person name="Li H."/>
            <person name="Wu J."/>
            <person name="Wang P."/>
            <person name="Li P."/>
            <person name="Shi C."/>
            <person name="Zheng F."/>
            <person name="Jian J."/>
            <person name="Huang B."/>
            <person name="Shan D."/>
            <person name="Shi M."/>
            <person name="Fang C."/>
            <person name="Yue Y."/>
            <person name="Li F."/>
            <person name="Li D."/>
            <person name="Wei S."/>
            <person name="Han B."/>
            <person name="Jiang C."/>
            <person name="Yin Y."/>
            <person name="Xia T."/>
            <person name="Zhang Z."/>
            <person name="Bennetzen J.L."/>
            <person name="Zhao S."/>
            <person name="Wan X."/>
        </authorList>
    </citation>
    <scope>NUCLEOTIDE SEQUENCE [LARGE SCALE GENOMIC DNA]</scope>
    <source>
        <strain evidence="13">cv. Shuchazao</strain>
        <tissue evidence="12">Leaf</tissue>
    </source>
</reference>
<feature type="compositionally biased region" description="Low complexity" evidence="8">
    <location>
        <begin position="88"/>
        <end position="97"/>
    </location>
</feature>
<dbReference type="Gene3D" id="3.40.50.300">
    <property type="entry name" value="P-loop containing nucleotide triphosphate hydrolases"/>
    <property type="match status" value="1"/>
</dbReference>
<feature type="region of interest" description="Disordered" evidence="8">
    <location>
        <begin position="884"/>
        <end position="920"/>
    </location>
</feature>
<dbReference type="InterPro" id="IPR045085">
    <property type="entry name" value="HLD_clamp_pol_III_gamma_tau"/>
</dbReference>
<gene>
    <name evidence="12" type="ORF">TEA_009806</name>
</gene>
<feature type="compositionally biased region" description="Acidic residues" evidence="8">
    <location>
        <begin position="117"/>
        <end position="137"/>
    </location>
</feature>
<dbReference type="GO" id="GO:0005524">
    <property type="term" value="F:ATP binding"/>
    <property type="evidence" value="ECO:0007669"/>
    <property type="project" value="UniProtKB-KW"/>
</dbReference>
<evidence type="ECO:0000256" key="1">
    <source>
        <dbReference type="ARBA" id="ARBA00006360"/>
    </source>
</evidence>
<accession>A0A4V3WPG2</accession>
<evidence type="ECO:0000259" key="11">
    <source>
        <dbReference type="Pfam" id="PF23007"/>
    </source>
</evidence>
<dbReference type="GO" id="GO:0009360">
    <property type="term" value="C:DNA polymerase III complex"/>
    <property type="evidence" value="ECO:0007669"/>
    <property type="project" value="InterPro"/>
</dbReference>
<dbReference type="AlphaFoldDB" id="A0A4V3WPG2"/>
<protein>
    <submittedName>
        <fullName evidence="12">Uncharacterized protein</fullName>
    </submittedName>
</protein>
<feature type="domain" description="DNA polymerase III gamma subunit" evidence="9">
    <location>
        <begin position="398"/>
        <end position="516"/>
    </location>
</feature>
<evidence type="ECO:0000256" key="7">
    <source>
        <dbReference type="SAM" id="Coils"/>
    </source>
</evidence>
<keyword evidence="13" id="KW-1185">Reference proteome</keyword>
<evidence type="ECO:0000256" key="6">
    <source>
        <dbReference type="ARBA" id="ARBA00023054"/>
    </source>
</evidence>
<sequence length="920" mass="103229">MGHPLKQAEVEVEDSFSVKSSLVPSSSARQKGLLTPLLPEPPQYRRSTSTRSLKSRHIYMGCSTVPLQWSRMHEGIRRRRRKVFCITSSRRSNNNGRNKQKTVTETESSCRLHQEQQQEEGQDLSSKEEEEEEDEEALTSREEIYPILLSQDKVCRGLRFDSALQTKADVLLLSHKYQPKLFQDITGHEFTVKAISKAIEKAKIARLYLFHGPNGTGKTSTARIFAMALNCESTSLIKPKPCWSCRGCSRSLYIMELCSGSRIAGFERIKTLLQSTSFTQAIPGFKVLIIKECHSFNAEAWDELLGMVERGHGSRVVFVLITVDANMVPTNISSRCQKFCFPKLKKEEMTLKLAKIVACEGIRIDKEALKLIIAKAEGSLREAENLLDQLALLGSTITSSMVQQLVGLVPQNMLLDLLATATSGDTIKTIRYTRELIATGVEPRALVSQLAYLISDILSGAVVSDSSSSMRSSKDKDKRLSRSRSKLTITQSERLCHVLKILVETEKQLWSSTDQNTRILAALLEITSEDVSNKISTGIILPRSITSLPGGKPNAVSKDIHSRGLSGCSRSNIHHHPTSRTSKQPDMDIIEPGSPTIKSIDKIQRSRGKEVQKEPNLAHMSDMEEIWQNMLGRIESIYIKDFLCHQVKLASLTVSRANMIVHLMFKRHEDKMAAQMSEESISKALKNAIGCPVTVNMSLEPVDLEIIKANTISISSSQLVNPSNSKQQQRIPFLGEFFHNMNFEAAATRHTSTTTLELSPPSEQHSRSRTMKFINCTMNQRQHREEGEGEEEEEEEEEEGEGEANTTWPQNISPFLGLVTQKNQFDTSADPERDVVLKSGQNSIDTAPHIMKANKPKHRWLSLSSIPQSDASIEPYSQDILFEKTNEKRESNTRKTRKFQKKGFLTTTEDRDSQGSATHQ</sequence>
<dbReference type="GO" id="GO:0005663">
    <property type="term" value="C:DNA replication factor C complex"/>
    <property type="evidence" value="ECO:0007669"/>
    <property type="project" value="TreeGrafter"/>
</dbReference>
<dbReference type="InterPro" id="IPR022754">
    <property type="entry name" value="DNA_pol_III_gamma-3"/>
</dbReference>
<dbReference type="GO" id="GO:0046872">
    <property type="term" value="F:metal ion binding"/>
    <property type="evidence" value="ECO:0007669"/>
    <property type="project" value="UniProtKB-KW"/>
</dbReference>
<dbReference type="InterPro" id="IPR008921">
    <property type="entry name" value="DNA_pol3_clamp-load_cplx_C"/>
</dbReference>
<dbReference type="InterPro" id="IPR012763">
    <property type="entry name" value="DNA_pol_III_sug/sutau_N"/>
</dbReference>
<organism evidence="12 13">
    <name type="scientific">Camellia sinensis var. sinensis</name>
    <name type="common">China tea</name>
    <dbReference type="NCBI Taxonomy" id="542762"/>
    <lineage>
        <taxon>Eukaryota</taxon>
        <taxon>Viridiplantae</taxon>
        <taxon>Streptophyta</taxon>
        <taxon>Embryophyta</taxon>
        <taxon>Tracheophyta</taxon>
        <taxon>Spermatophyta</taxon>
        <taxon>Magnoliopsida</taxon>
        <taxon>eudicotyledons</taxon>
        <taxon>Gunneridae</taxon>
        <taxon>Pentapetalae</taxon>
        <taxon>asterids</taxon>
        <taxon>Ericales</taxon>
        <taxon>Theaceae</taxon>
        <taxon>Camellia</taxon>
    </lineage>
</organism>
<dbReference type="InterPro" id="IPR027417">
    <property type="entry name" value="P-loop_NTPase"/>
</dbReference>
<dbReference type="GO" id="GO:0003887">
    <property type="term" value="F:DNA-directed DNA polymerase activity"/>
    <property type="evidence" value="ECO:0007669"/>
    <property type="project" value="InterPro"/>
</dbReference>
<evidence type="ECO:0000256" key="8">
    <source>
        <dbReference type="SAM" id="MobiDB-lite"/>
    </source>
</evidence>
<dbReference type="Pfam" id="PF23007">
    <property type="entry name" value="DnaA_N-like_STI"/>
    <property type="match status" value="1"/>
</dbReference>
<dbReference type="EMBL" id="SDRB02004142">
    <property type="protein sequence ID" value="THG16287.1"/>
    <property type="molecule type" value="Genomic_DNA"/>
</dbReference>
<feature type="domain" description="STICHEL DnaA-N-like alpha-beta" evidence="11">
    <location>
        <begin position="619"/>
        <end position="699"/>
    </location>
</feature>
<dbReference type="Pfam" id="PF12169">
    <property type="entry name" value="DNA_pol3_gamma3"/>
    <property type="match status" value="1"/>
</dbReference>
<dbReference type="SUPFAM" id="SSF52540">
    <property type="entry name" value="P-loop containing nucleoside triphosphate hydrolases"/>
    <property type="match status" value="1"/>
</dbReference>
<dbReference type="PANTHER" id="PTHR11669">
    <property type="entry name" value="REPLICATION FACTOR C / DNA POLYMERASE III GAMMA-TAU SUBUNIT"/>
    <property type="match status" value="1"/>
</dbReference>
<dbReference type="GO" id="GO:0006261">
    <property type="term" value="P:DNA-templated DNA replication"/>
    <property type="evidence" value="ECO:0007669"/>
    <property type="project" value="TreeGrafter"/>
</dbReference>
<comment type="similarity">
    <text evidence="1">Belongs to the DnaX/STICHEL family.</text>
</comment>
<keyword evidence="4" id="KW-0862">Zinc</keyword>
<feature type="region of interest" description="Disordered" evidence="8">
    <location>
        <begin position="567"/>
        <end position="596"/>
    </location>
</feature>
<dbReference type="Proteomes" id="UP000306102">
    <property type="component" value="Unassembled WGS sequence"/>
</dbReference>
<keyword evidence="2" id="KW-0479">Metal-binding</keyword>
<dbReference type="GO" id="GO:0003677">
    <property type="term" value="F:DNA binding"/>
    <property type="evidence" value="ECO:0007669"/>
    <property type="project" value="InterPro"/>
</dbReference>
<dbReference type="CDD" id="cd18137">
    <property type="entry name" value="HLD_clamp_pol_III_gamma_tau"/>
    <property type="match status" value="1"/>
</dbReference>
<feature type="coiled-coil region" evidence="7">
    <location>
        <begin position="366"/>
        <end position="393"/>
    </location>
</feature>
<dbReference type="Pfam" id="PF13177">
    <property type="entry name" value="DNA_pol3_delta2"/>
    <property type="match status" value="1"/>
</dbReference>
<keyword evidence="3" id="KW-0547">Nucleotide-binding</keyword>
<keyword evidence="6 7" id="KW-0175">Coiled coil</keyword>
<evidence type="ECO:0000259" key="10">
    <source>
        <dbReference type="Pfam" id="PF22608"/>
    </source>
</evidence>
<dbReference type="PANTHER" id="PTHR11669:SF51">
    <property type="entry name" value="AAA+ ATPASE DOMAIN-CONTAINING PROTEIN"/>
    <property type="match status" value="1"/>
</dbReference>
<evidence type="ECO:0000256" key="5">
    <source>
        <dbReference type="ARBA" id="ARBA00022840"/>
    </source>
</evidence>
<feature type="region of interest" description="Disordered" evidence="8">
    <location>
        <begin position="749"/>
        <end position="768"/>
    </location>
</feature>
<dbReference type="GO" id="GO:0006281">
    <property type="term" value="P:DNA repair"/>
    <property type="evidence" value="ECO:0007669"/>
    <property type="project" value="TreeGrafter"/>
</dbReference>
<evidence type="ECO:0000259" key="9">
    <source>
        <dbReference type="Pfam" id="PF12169"/>
    </source>
</evidence>
<dbReference type="GO" id="GO:0003689">
    <property type="term" value="F:DNA clamp loader activity"/>
    <property type="evidence" value="ECO:0007669"/>
    <property type="project" value="TreeGrafter"/>
</dbReference>
<dbReference type="STRING" id="542762.A0A4V3WPG2"/>
<dbReference type="NCBIfam" id="TIGR02397">
    <property type="entry name" value="dnaX_nterm"/>
    <property type="match status" value="1"/>
</dbReference>